<comment type="similarity">
    <text evidence="4">Belongs to the HepT RNase toxin family.</text>
</comment>
<evidence type="ECO:0000313" key="6">
    <source>
        <dbReference type="Proteomes" id="UP000036410"/>
    </source>
</evidence>
<dbReference type="Gene3D" id="1.20.120.580">
    <property type="entry name" value="bsu32300-like"/>
    <property type="match status" value="1"/>
</dbReference>
<gene>
    <name evidence="5" type="ORF">AS52_05380</name>
</gene>
<evidence type="ECO:0000256" key="4">
    <source>
        <dbReference type="ARBA" id="ARBA00024207"/>
    </source>
</evidence>
<dbReference type="InterPro" id="IPR008201">
    <property type="entry name" value="HepT-like"/>
</dbReference>
<accession>A0A830PTT0</accession>
<keyword evidence="1" id="KW-1277">Toxin-antitoxin system</keyword>
<keyword evidence="5" id="KW-0614">Plasmid</keyword>
<evidence type="ECO:0000256" key="3">
    <source>
        <dbReference type="ARBA" id="ARBA00022801"/>
    </source>
</evidence>
<dbReference type="EMBL" id="CP010587">
    <property type="protein sequence ID" value="AKP80278.1"/>
    <property type="molecule type" value="Genomic_DNA"/>
</dbReference>
<dbReference type="GO" id="GO:0004540">
    <property type="term" value="F:RNA nuclease activity"/>
    <property type="evidence" value="ECO:0007669"/>
    <property type="project" value="InterPro"/>
</dbReference>
<proteinExistence type="inferred from homology"/>
<dbReference type="Proteomes" id="UP000036410">
    <property type="component" value="Plasmid p1"/>
</dbReference>
<evidence type="ECO:0008006" key="7">
    <source>
        <dbReference type="Google" id="ProtNLM"/>
    </source>
</evidence>
<keyword evidence="2" id="KW-0540">Nuclease</keyword>
<protein>
    <recommendedName>
        <fullName evidence="7">DUF86 domain-containing protein</fullName>
    </recommendedName>
</protein>
<keyword evidence="3" id="KW-0378">Hydrolase</keyword>
<sequence length="62" mass="7380">MKAMVGFKNIAVHDYQAINQDILQQILDKHLSDFTTYTKQILYYGLWKGIGKYKVYRNLHIM</sequence>
<reference evidence="5 6" key="1">
    <citation type="submission" date="2015-01" db="EMBL/GenBank/DDBJ databases">
        <title>Genome sequence of bacillus megaterium Q3.</title>
        <authorList>
            <person name="Wang Y."/>
            <person name="Luo K."/>
            <person name="Bai L."/>
            <person name="Luo F."/>
        </authorList>
    </citation>
    <scope>NUCLEOTIDE SEQUENCE [LARGE SCALE GENOMIC DNA]</scope>
    <source>
        <strain evidence="5 6">Q3</strain>
        <plasmid evidence="5 6">p1</plasmid>
    </source>
</reference>
<organism evidence="5 6">
    <name type="scientific">Priestia megaterium Q3</name>
    <dbReference type="NCBI Taxonomy" id="1452722"/>
    <lineage>
        <taxon>Bacteria</taxon>
        <taxon>Bacillati</taxon>
        <taxon>Bacillota</taxon>
        <taxon>Bacilli</taxon>
        <taxon>Bacillales</taxon>
        <taxon>Bacillaceae</taxon>
        <taxon>Priestia</taxon>
    </lineage>
</organism>
<name>A0A830PTT0_PRIMG</name>
<dbReference type="Pfam" id="PF01934">
    <property type="entry name" value="HepT-like"/>
    <property type="match status" value="1"/>
</dbReference>
<dbReference type="AlphaFoldDB" id="A0A830PTT0"/>
<dbReference type="GO" id="GO:0016787">
    <property type="term" value="F:hydrolase activity"/>
    <property type="evidence" value="ECO:0007669"/>
    <property type="project" value="UniProtKB-KW"/>
</dbReference>
<dbReference type="GO" id="GO:0110001">
    <property type="term" value="C:toxin-antitoxin complex"/>
    <property type="evidence" value="ECO:0007669"/>
    <property type="project" value="InterPro"/>
</dbReference>
<geneLocation type="plasmid" evidence="5 6">
    <name>p1</name>
</geneLocation>
<dbReference type="InterPro" id="IPR037038">
    <property type="entry name" value="HepT-like_sf"/>
</dbReference>
<evidence type="ECO:0000256" key="1">
    <source>
        <dbReference type="ARBA" id="ARBA00022649"/>
    </source>
</evidence>
<evidence type="ECO:0000313" key="5">
    <source>
        <dbReference type="EMBL" id="AKP80278.1"/>
    </source>
</evidence>
<evidence type="ECO:0000256" key="2">
    <source>
        <dbReference type="ARBA" id="ARBA00022722"/>
    </source>
</evidence>